<gene>
    <name evidence="1" type="ORF">DARMORV10_C03P08410.1</name>
</gene>
<dbReference type="EMBL" id="HG994367">
    <property type="protein sequence ID" value="CAF1697537.1"/>
    <property type="molecule type" value="Genomic_DNA"/>
</dbReference>
<dbReference type="PANTHER" id="PTHR46324">
    <property type="entry name" value="BASIC LEUCINE ZIPPER 43-RELATED"/>
    <property type="match status" value="1"/>
</dbReference>
<dbReference type="Proteomes" id="UP001295469">
    <property type="component" value="Chromosome C03"/>
</dbReference>
<sequence>MNMRGPKELSCGGILRSCPYTGAEKAQSSGVLSVSGRRSPSSSLCKRGSVSLLGGCSTPIRQTITISSPPPCATDRVDWLSTSRFNVTMFQLSGGAVKFTLTHSSCSLNSLSIYLRGFSTSISYVVLSYCFASSARIVSSSKFAWLRSENHQILDKLNKASDSNDLVLQENVILKEENLELRQVITSMKKLGGAEGGSTSFHERYCSSSLDHDLDQDFSCITNDPKTHHPS</sequence>
<proteinExistence type="predicted"/>
<protein>
    <submittedName>
        <fullName evidence="1">(rape) hypothetical protein</fullName>
    </submittedName>
</protein>
<organism evidence="1">
    <name type="scientific">Brassica napus</name>
    <name type="common">Rape</name>
    <dbReference type="NCBI Taxonomy" id="3708"/>
    <lineage>
        <taxon>Eukaryota</taxon>
        <taxon>Viridiplantae</taxon>
        <taxon>Streptophyta</taxon>
        <taxon>Embryophyta</taxon>
        <taxon>Tracheophyta</taxon>
        <taxon>Spermatophyta</taxon>
        <taxon>Magnoliopsida</taxon>
        <taxon>eudicotyledons</taxon>
        <taxon>Gunneridae</taxon>
        <taxon>Pentapetalae</taxon>
        <taxon>rosids</taxon>
        <taxon>malvids</taxon>
        <taxon>Brassicales</taxon>
        <taxon>Brassicaceae</taxon>
        <taxon>Brassiceae</taxon>
        <taxon>Brassica</taxon>
    </lineage>
</organism>
<dbReference type="PANTHER" id="PTHR46324:SF15">
    <property type="entry name" value="GENOME ASSEMBLY, CHROMOSOME: A02"/>
    <property type="match status" value="1"/>
</dbReference>
<evidence type="ECO:0000313" key="1">
    <source>
        <dbReference type="EMBL" id="CAF1697537.1"/>
    </source>
</evidence>
<accession>A0A816HWC6</accession>
<dbReference type="AlphaFoldDB" id="A0A816HWC6"/>
<name>A0A816HWC6_BRANA</name>
<reference evidence="1" key="1">
    <citation type="submission" date="2021-01" db="EMBL/GenBank/DDBJ databases">
        <authorList>
            <consortium name="Genoscope - CEA"/>
            <person name="William W."/>
        </authorList>
    </citation>
    <scope>NUCLEOTIDE SEQUENCE</scope>
</reference>
<dbReference type="InterPro" id="IPR044521">
    <property type="entry name" value="AtbZIP8/43"/>
</dbReference>